<evidence type="ECO:0000313" key="1">
    <source>
        <dbReference type="EMBL" id="ATR79572.1"/>
    </source>
</evidence>
<keyword evidence="1" id="KW-0614">Plasmid</keyword>
<dbReference type="RefSeq" id="WP_100270944.1">
    <property type="nucleotide sequence ID" value="NZ_CP024444.1"/>
</dbReference>
<dbReference type="EMBL" id="CP024444">
    <property type="protein sequence ID" value="ATR79572.1"/>
    <property type="molecule type" value="Genomic_DNA"/>
</dbReference>
<sequence>MLVTHAQQLIDPNSPQMPLCAKPIGNIPNHYVTSATTNIERRYWAWVPRDENIHDFERWVDEAFVANETNEQRRFIPTEFYRNTRQSIIPINSKPVAGEQPFSYYSISSLESLGLLSEIFERTKEYREHGYYHTRLLTLCKNPRDNFRYTELMVEQHGSVSVLAKSIDKFIENDPQALFTGIGVRLVIENASILSGFVGVGHPNITSLGTYVANIEKSIGQSIRFSIGLTDVKYNGDFLPKDGLTGKVNKRLYSLKDTEFGATITLVLLLQGSDNRALYEYLQTQEVKHLCGGEVISREIGVFNNTPAPQAAYLYDASESLNQIEGQDALAKIMEAQNDAKLFISINHVGYAALEQPVANRSPRIRNNLEHCWTEPVYGAVGQQVFDNNKTWWYRSDFKDGLMTWCNYPSAG</sequence>
<evidence type="ECO:0000313" key="2">
    <source>
        <dbReference type="Proteomes" id="UP000229340"/>
    </source>
</evidence>
<gene>
    <name evidence="1" type="ORF">NP7_09375</name>
</gene>
<reference evidence="2" key="1">
    <citation type="submission" date="2017-10" db="EMBL/GenBank/DDBJ databases">
        <title>Complete genome sequence of Moraxella osloensis NP7 isolated from human skin.</title>
        <authorList>
            <person name="Lee K."/>
            <person name="Lim J.Y."/>
            <person name="Hwang I."/>
        </authorList>
    </citation>
    <scope>NUCLEOTIDE SEQUENCE [LARGE SCALE GENOMIC DNA]</scope>
    <source>
        <strain evidence="2">NP7</strain>
        <plasmid evidence="2">pnp7-1</plasmid>
    </source>
</reference>
<organism evidence="1 2">
    <name type="scientific">Faucicola osloensis</name>
    <name type="common">Moraxella osloensis</name>
    <dbReference type="NCBI Taxonomy" id="34062"/>
    <lineage>
        <taxon>Bacteria</taxon>
        <taxon>Pseudomonadati</taxon>
        <taxon>Pseudomonadota</taxon>
        <taxon>Gammaproteobacteria</taxon>
        <taxon>Moraxellales</taxon>
        <taxon>Moraxellaceae</taxon>
        <taxon>Faucicola</taxon>
    </lineage>
</organism>
<proteinExistence type="predicted"/>
<geneLocation type="plasmid" evidence="2">
    <name>pnp7-1</name>
</geneLocation>
<dbReference type="Proteomes" id="UP000229340">
    <property type="component" value="Plasmid pNP7-1"/>
</dbReference>
<dbReference type="AlphaFoldDB" id="A0A2D2LX25"/>
<accession>A0A2D2LX25</accession>
<protein>
    <submittedName>
        <fullName evidence="1">Uncharacterized protein</fullName>
    </submittedName>
</protein>
<name>A0A2D2LX25_FAUOS</name>